<evidence type="ECO:0000313" key="1">
    <source>
        <dbReference type="EMBL" id="GFH29801.1"/>
    </source>
</evidence>
<dbReference type="EMBL" id="BLLF01004535">
    <property type="protein sequence ID" value="GFH29801.1"/>
    <property type="molecule type" value="Genomic_DNA"/>
</dbReference>
<protein>
    <submittedName>
        <fullName evidence="1">Uncharacterized protein</fullName>
    </submittedName>
</protein>
<evidence type="ECO:0000313" key="2">
    <source>
        <dbReference type="Proteomes" id="UP000485058"/>
    </source>
</evidence>
<comment type="caution">
    <text evidence="1">The sequence shown here is derived from an EMBL/GenBank/DDBJ whole genome shotgun (WGS) entry which is preliminary data.</text>
</comment>
<sequence>MARQTDVTTPLHPCSETYKATALLDRSAGQCVASVGHDKTLQLGLQPPLHDLLLVEAKPLVCKVKTSTPSMASLWLRMDMSSSRPGSYINMPVPCLSSCSRDSTWALDTEQAR</sequence>
<organism evidence="1 2">
    <name type="scientific">Haematococcus lacustris</name>
    <name type="common">Green alga</name>
    <name type="synonym">Haematococcus pluvialis</name>
    <dbReference type="NCBI Taxonomy" id="44745"/>
    <lineage>
        <taxon>Eukaryota</taxon>
        <taxon>Viridiplantae</taxon>
        <taxon>Chlorophyta</taxon>
        <taxon>core chlorophytes</taxon>
        <taxon>Chlorophyceae</taxon>
        <taxon>CS clade</taxon>
        <taxon>Chlamydomonadales</taxon>
        <taxon>Haematococcaceae</taxon>
        <taxon>Haematococcus</taxon>
    </lineage>
</organism>
<gene>
    <name evidence="1" type="ORF">HaLaN_28528</name>
</gene>
<name>A0A6A0AC19_HAELA</name>
<accession>A0A6A0AC19</accession>
<dbReference type="Proteomes" id="UP000485058">
    <property type="component" value="Unassembled WGS sequence"/>
</dbReference>
<keyword evidence="2" id="KW-1185">Reference proteome</keyword>
<reference evidence="1 2" key="1">
    <citation type="submission" date="2020-02" db="EMBL/GenBank/DDBJ databases">
        <title>Draft genome sequence of Haematococcus lacustris strain NIES-144.</title>
        <authorList>
            <person name="Morimoto D."/>
            <person name="Nakagawa S."/>
            <person name="Yoshida T."/>
            <person name="Sawayama S."/>
        </authorList>
    </citation>
    <scope>NUCLEOTIDE SEQUENCE [LARGE SCALE GENOMIC DNA]</scope>
    <source>
        <strain evidence="1 2">NIES-144</strain>
    </source>
</reference>
<dbReference type="AlphaFoldDB" id="A0A6A0AC19"/>
<proteinExistence type="predicted"/>